<protein>
    <submittedName>
        <fullName evidence="4">VanZ family protein</fullName>
    </submittedName>
</protein>
<proteinExistence type="predicted"/>
<feature type="transmembrane region" description="Helical" evidence="2">
    <location>
        <begin position="101"/>
        <end position="120"/>
    </location>
</feature>
<feature type="transmembrane region" description="Helical" evidence="2">
    <location>
        <begin position="6"/>
        <end position="26"/>
    </location>
</feature>
<dbReference type="EMBL" id="PGGW01000070">
    <property type="protein sequence ID" value="PJE93961.1"/>
    <property type="molecule type" value="Genomic_DNA"/>
</dbReference>
<evidence type="ECO:0000256" key="1">
    <source>
        <dbReference type="SAM" id="MobiDB-lite"/>
    </source>
</evidence>
<reference evidence="4 5" key="1">
    <citation type="submission" date="2017-11" db="EMBL/GenBank/DDBJ databases">
        <title>Streptomyces carmine sp. nov., a novel actinomycete isolated from Sophora alopecuroides in Xinjiang, China.</title>
        <authorList>
            <person name="Wang Y."/>
            <person name="Luo X."/>
            <person name="Wan C."/>
            <person name="Zhang L."/>
        </authorList>
    </citation>
    <scope>NUCLEOTIDE SEQUENCE [LARGE SCALE GENOMIC DNA]</scope>
    <source>
        <strain evidence="4 5">TRM SA0054</strain>
    </source>
</reference>
<dbReference type="Proteomes" id="UP000230407">
    <property type="component" value="Unassembled WGS sequence"/>
</dbReference>
<gene>
    <name evidence="4" type="ORF">CUT44_30925</name>
</gene>
<sequence>MEPVLSSATLLPALFLLYLAVLGVAVRRGAVPRDPRRLLLFTVFAGYVLGVLHFTLLPVEAGGGPDAGRAVRDAMEGAATGPAPDPETGGVNLSPLTAGGVTFWLNILMTVPLGFLLPLLSARWGSALRIGLCGAAVSLGIELTQLLLLALGGVHVVDVNDLIANTSGALLGYLLFRAVAGTRPARALRPASPAGRRRPPHAPAPTGRRGGPGGR</sequence>
<feature type="transmembrane region" description="Helical" evidence="2">
    <location>
        <begin position="38"/>
        <end position="56"/>
    </location>
</feature>
<feature type="region of interest" description="Disordered" evidence="1">
    <location>
        <begin position="187"/>
        <end position="215"/>
    </location>
</feature>
<dbReference type="InterPro" id="IPR053150">
    <property type="entry name" value="Teicoplanin_resist-assoc"/>
</dbReference>
<name>A0A2M8LPS9_9ACTN</name>
<dbReference type="AlphaFoldDB" id="A0A2M8LPS9"/>
<evidence type="ECO:0000313" key="4">
    <source>
        <dbReference type="EMBL" id="PJE93961.1"/>
    </source>
</evidence>
<feature type="transmembrane region" description="Helical" evidence="2">
    <location>
        <begin position="162"/>
        <end position="180"/>
    </location>
</feature>
<organism evidence="4 5">
    <name type="scientific">Streptomyces carminius</name>
    <dbReference type="NCBI Taxonomy" id="2665496"/>
    <lineage>
        <taxon>Bacteria</taxon>
        <taxon>Bacillati</taxon>
        <taxon>Actinomycetota</taxon>
        <taxon>Actinomycetes</taxon>
        <taxon>Kitasatosporales</taxon>
        <taxon>Streptomycetaceae</taxon>
        <taxon>Streptomyces</taxon>
    </lineage>
</organism>
<dbReference type="InterPro" id="IPR006976">
    <property type="entry name" value="VanZ-like"/>
</dbReference>
<keyword evidence="5" id="KW-1185">Reference proteome</keyword>
<keyword evidence="2" id="KW-0812">Transmembrane</keyword>
<evidence type="ECO:0000313" key="5">
    <source>
        <dbReference type="Proteomes" id="UP000230407"/>
    </source>
</evidence>
<feature type="transmembrane region" description="Helical" evidence="2">
    <location>
        <begin position="132"/>
        <end position="156"/>
    </location>
</feature>
<dbReference type="PANTHER" id="PTHR36834">
    <property type="entry name" value="MEMBRANE PROTEIN-RELATED"/>
    <property type="match status" value="1"/>
</dbReference>
<dbReference type="RefSeq" id="WP_100205321.1">
    <property type="nucleotide sequence ID" value="NZ_PGGW01000070.1"/>
</dbReference>
<dbReference type="Pfam" id="PF04892">
    <property type="entry name" value="VanZ"/>
    <property type="match status" value="1"/>
</dbReference>
<feature type="domain" description="VanZ-like" evidence="3">
    <location>
        <begin position="82"/>
        <end position="178"/>
    </location>
</feature>
<evidence type="ECO:0000256" key="2">
    <source>
        <dbReference type="SAM" id="Phobius"/>
    </source>
</evidence>
<comment type="caution">
    <text evidence="4">The sequence shown here is derived from an EMBL/GenBank/DDBJ whole genome shotgun (WGS) entry which is preliminary data.</text>
</comment>
<evidence type="ECO:0000259" key="3">
    <source>
        <dbReference type="Pfam" id="PF04892"/>
    </source>
</evidence>
<keyword evidence="2" id="KW-1133">Transmembrane helix</keyword>
<accession>A0A2M8LPS9</accession>
<keyword evidence="2" id="KW-0472">Membrane</keyword>
<dbReference type="PANTHER" id="PTHR36834:SF1">
    <property type="entry name" value="INTEGRAL MEMBRANE PROTEIN"/>
    <property type="match status" value="1"/>
</dbReference>